<dbReference type="InterPro" id="IPR037523">
    <property type="entry name" value="VOC_core"/>
</dbReference>
<gene>
    <name evidence="2" type="ORF">ETSY2_42425</name>
</gene>
<dbReference type="PROSITE" id="PS51819">
    <property type="entry name" value="VOC"/>
    <property type="match status" value="1"/>
</dbReference>
<dbReference type="Proteomes" id="UP000019140">
    <property type="component" value="Unassembled WGS sequence"/>
</dbReference>
<proteinExistence type="predicted"/>
<dbReference type="CDD" id="cd06587">
    <property type="entry name" value="VOC"/>
    <property type="match status" value="1"/>
</dbReference>
<organism evidence="2 3">
    <name type="scientific">Candidatus Entotheonella gemina</name>
    <dbReference type="NCBI Taxonomy" id="1429439"/>
    <lineage>
        <taxon>Bacteria</taxon>
        <taxon>Pseudomonadati</taxon>
        <taxon>Nitrospinota/Tectimicrobiota group</taxon>
        <taxon>Candidatus Tectimicrobiota</taxon>
        <taxon>Candidatus Entotheonellia</taxon>
        <taxon>Candidatus Entotheonellales</taxon>
        <taxon>Candidatus Entotheonellaceae</taxon>
        <taxon>Candidatus Entotheonella</taxon>
    </lineage>
</organism>
<evidence type="ECO:0000313" key="3">
    <source>
        <dbReference type="Proteomes" id="UP000019140"/>
    </source>
</evidence>
<dbReference type="Pfam" id="PF13669">
    <property type="entry name" value="Glyoxalase_4"/>
    <property type="match status" value="1"/>
</dbReference>
<reference evidence="2 3" key="1">
    <citation type="journal article" date="2014" name="Nature">
        <title>An environmental bacterial taxon with a large and distinct metabolic repertoire.</title>
        <authorList>
            <person name="Wilson M.C."/>
            <person name="Mori T."/>
            <person name="Ruckert C."/>
            <person name="Uria A.R."/>
            <person name="Helf M.J."/>
            <person name="Takada K."/>
            <person name="Gernert C."/>
            <person name="Steffens U.A."/>
            <person name="Heycke N."/>
            <person name="Schmitt S."/>
            <person name="Rinke C."/>
            <person name="Helfrich E.J."/>
            <person name="Brachmann A.O."/>
            <person name="Gurgui C."/>
            <person name="Wakimoto T."/>
            <person name="Kracht M."/>
            <person name="Crusemann M."/>
            <person name="Hentschel U."/>
            <person name="Abe I."/>
            <person name="Matsunaga S."/>
            <person name="Kalinowski J."/>
            <person name="Takeyama H."/>
            <person name="Piel J."/>
        </authorList>
    </citation>
    <scope>NUCLEOTIDE SEQUENCE [LARGE SCALE GENOMIC DNA]</scope>
    <source>
        <strain evidence="3">TSY2</strain>
    </source>
</reference>
<name>W4LL17_9BACT</name>
<feature type="domain" description="VOC" evidence="1">
    <location>
        <begin position="4"/>
        <end position="128"/>
    </location>
</feature>
<dbReference type="SUPFAM" id="SSF54593">
    <property type="entry name" value="Glyoxalase/Bleomycin resistance protein/Dihydroxybiphenyl dioxygenase"/>
    <property type="match status" value="1"/>
</dbReference>
<comment type="caution">
    <text evidence="2">The sequence shown here is derived from an EMBL/GenBank/DDBJ whole genome shotgun (WGS) entry which is preliminary data.</text>
</comment>
<evidence type="ECO:0000313" key="2">
    <source>
        <dbReference type="EMBL" id="ETW98677.1"/>
    </source>
</evidence>
<protein>
    <recommendedName>
        <fullName evidence="1">VOC domain-containing protein</fullName>
    </recommendedName>
</protein>
<sequence>MVAYLEHANITVPDIDAAIAFLKVVEPDFVVRHDATPEGSYRWCHIGTDQTYIALQEPHLDSNPKHVGRPYKDYGVNHLGWVVEDLSTVVERLEAHGYRKGIPVEPHPHRRRAYYYDAAGFEWEIVEYLSDRAEEQHVYPSG</sequence>
<accession>W4LL17</accession>
<dbReference type="EMBL" id="AZHX01001923">
    <property type="protein sequence ID" value="ETW98677.1"/>
    <property type="molecule type" value="Genomic_DNA"/>
</dbReference>
<dbReference type="HOGENOM" id="CLU_151283_0_0_7"/>
<keyword evidence="3" id="KW-1185">Reference proteome</keyword>
<evidence type="ECO:0000259" key="1">
    <source>
        <dbReference type="PROSITE" id="PS51819"/>
    </source>
</evidence>
<dbReference type="InterPro" id="IPR029068">
    <property type="entry name" value="Glyas_Bleomycin-R_OHBP_Dase"/>
</dbReference>
<dbReference type="AlphaFoldDB" id="W4LL17"/>
<dbReference type="Gene3D" id="3.10.180.10">
    <property type="entry name" value="2,3-Dihydroxybiphenyl 1,2-Dioxygenase, domain 1"/>
    <property type="match status" value="1"/>
</dbReference>